<protein>
    <submittedName>
        <fullName evidence="2">Uncharacterized protein</fullName>
    </submittedName>
</protein>
<accession>A0A166G009</accession>
<reference evidence="2 3" key="1">
    <citation type="journal article" date="2016" name="Mol. Biol. Evol.">
        <title>Comparative Genomics of Early-Diverging Mushroom-Forming Fungi Provides Insights into the Origins of Lignocellulose Decay Capabilities.</title>
        <authorList>
            <person name="Nagy L.G."/>
            <person name="Riley R."/>
            <person name="Tritt A."/>
            <person name="Adam C."/>
            <person name="Daum C."/>
            <person name="Floudas D."/>
            <person name="Sun H."/>
            <person name="Yadav J.S."/>
            <person name="Pangilinan J."/>
            <person name="Larsson K.H."/>
            <person name="Matsuura K."/>
            <person name="Barry K."/>
            <person name="Labutti K."/>
            <person name="Kuo R."/>
            <person name="Ohm R.A."/>
            <person name="Bhattacharya S.S."/>
            <person name="Shirouzu T."/>
            <person name="Yoshinaga Y."/>
            <person name="Martin F.M."/>
            <person name="Grigoriev I.V."/>
            <person name="Hibbett D.S."/>
        </authorList>
    </citation>
    <scope>NUCLEOTIDE SEQUENCE [LARGE SCALE GENOMIC DNA]</scope>
    <source>
        <strain evidence="2 3">CBS 109695</strain>
    </source>
</reference>
<keyword evidence="3" id="KW-1185">Reference proteome</keyword>
<dbReference type="AlphaFoldDB" id="A0A166G009"/>
<evidence type="ECO:0000313" key="2">
    <source>
        <dbReference type="EMBL" id="KZP17334.1"/>
    </source>
</evidence>
<dbReference type="EMBL" id="KV417583">
    <property type="protein sequence ID" value="KZP17334.1"/>
    <property type="molecule type" value="Genomic_DNA"/>
</dbReference>
<dbReference type="Proteomes" id="UP000076532">
    <property type="component" value="Unassembled WGS sequence"/>
</dbReference>
<name>A0A166G009_9AGAM</name>
<evidence type="ECO:0000256" key="1">
    <source>
        <dbReference type="SAM" id="Coils"/>
    </source>
</evidence>
<proteinExistence type="predicted"/>
<organism evidence="2 3">
    <name type="scientific">Athelia psychrophila</name>
    <dbReference type="NCBI Taxonomy" id="1759441"/>
    <lineage>
        <taxon>Eukaryota</taxon>
        <taxon>Fungi</taxon>
        <taxon>Dikarya</taxon>
        <taxon>Basidiomycota</taxon>
        <taxon>Agaricomycotina</taxon>
        <taxon>Agaricomycetes</taxon>
        <taxon>Agaricomycetidae</taxon>
        <taxon>Atheliales</taxon>
        <taxon>Atheliaceae</taxon>
        <taxon>Athelia</taxon>
    </lineage>
</organism>
<sequence>MSSTSTASDIAESPPPSVIADTASTLVSVTSSRHYALDEMTVFKVEDILFRFDRTLLDQETDTIPRGVGSKEDPIELDHRIKAADLEILLDFLKLGNHDASTRHDKTPLMVIDWTSIIAVCSILGMQRVQNHACEILSDQQKALLDQHKTLMDQHKALTDQHKALTDQHKALLDQQNATLSISRAGAGLDRATCGLYFLIREKGTTNHLGTCWCSNTEGVQLHIWHRHPRSEDKSQIFFVDNSGALHHAASGLAVDIIDDVPVLRRRRPVSSRPNPWSRPLPEFSFVNSQIRVKFLSNPSLPGCTDDLYPDDSWAINNFVLAVRTEKDFHMHPISDFSPWILAAVVGSFEYKAEGNHDKEGRVLVEERTEDVGGERTSWEIVPANQS</sequence>
<feature type="coiled-coil region" evidence="1">
    <location>
        <begin position="148"/>
        <end position="175"/>
    </location>
</feature>
<evidence type="ECO:0000313" key="3">
    <source>
        <dbReference type="Proteomes" id="UP000076532"/>
    </source>
</evidence>
<keyword evidence="1" id="KW-0175">Coiled coil</keyword>
<gene>
    <name evidence="2" type="ORF">FIBSPDRAFT_934037</name>
</gene>